<evidence type="ECO:0000313" key="4">
    <source>
        <dbReference type="Proteomes" id="UP000659061"/>
    </source>
</evidence>
<sequence>MSNTTKSSNTTAEQIRSSAAVTAAEIELIESELAALPDRLSEAEDHSNDVHEGWIYGTATLAERQEAQAEVERLGELKGRLTRKLSKLRRALPNTDTRLSELTAEMLRGIYGEHVPVSVVLPGETEPRGAPSITVLAKEAPEETPWGLKGEINVSFTRSSLFAPLSENTVQEAIKKRDWTLHPSVFDARPPEGDLSQTVTDSLTLRLSGVLADRFIASAPTNESALGWARSVAARIVSSLLPHDYNAYSSASSRDPKLRALETETRTHDVDGKRLTIVDISATIFPGKSINADAHVRSHFENVIGQADPRLGRIVASTAAGSSLNLRATVTFESLATPA</sequence>
<accession>A0A8I0KPC6</accession>
<dbReference type="Proteomes" id="UP000587211">
    <property type="component" value="Unassembled WGS sequence"/>
</dbReference>
<gene>
    <name evidence="2" type="ORF">BJ975_000908</name>
    <name evidence="1" type="ORF">IDH50_15855</name>
</gene>
<reference evidence="2 3" key="1">
    <citation type="submission" date="2020-07" db="EMBL/GenBank/DDBJ databases">
        <title>Sequencing the genomes of 1000 actinobacteria strains.</title>
        <authorList>
            <person name="Klenk H.-P."/>
        </authorList>
    </citation>
    <scope>NUCLEOTIDE SEQUENCE [LARGE SCALE GENOMIC DNA]</scope>
    <source>
        <strain evidence="2 3">DSM 19087</strain>
    </source>
</reference>
<evidence type="ECO:0000313" key="1">
    <source>
        <dbReference type="EMBL" id="MBD1271719.1"/>
    </source>
</evidence>
<keyword evidence="3" id="KW-1185">Reference proteome</keyword>
<reference evidence="1" key="2">
    <citation type="submission" date="2020-09" db="EMBL/GenBank/DDBJ databases">
        <title>Novel species in genus Aeromicrobium.</title>
        <authorList>
            <person name="Zhang G."/>
        </authorList>
    </citation>
    <scope>NUCLEOTIDE SEQUENCE</scope>
    <source>
        <strain evidence="1">SSW1-57</strain>
    </source>
</reference>
<comment type="caution">
    <text evidence="1">The sequence shown here is derived from an EMBL/GenBank/DDBJ whole genome shotgun (WGS) entry which is preliminary data.</text>
</comment>
<protein>
    <submittedName>
        <fullName evidence="1">Uncharacterized protein</fullName>
    </submittedName>
</protein>
<dbReference type="Proteomes" id="UP000659061">
    <property type="component" value="Unassembled WGS sequence"/>
</dbReference>
<dbReference type="AlphaFoldDB" id="A0A8I0KPC6"/>
<dbReference type="RefSeq" id="WP_179424038.1">
    <property type="nucleotide sequence ID" value="NZ_BAAAMP010000003.1"/>
</dbReference>
<dbReference type="EMBL" id="JACWMT010000003">
    <property type="protein sequence ID" value="MBD1271719.1"/>
    <property type="molecule type" value="Genomic_DNA"/>
</dbReference>
<evidence type="ECO:0000313" key="3">
    <source>
        <dbReference type="Proteomes" id="UP000587211"/>
    </source>
</evidence>
<dbReference type="EMBL" id="JACBZN010000001">
    <property type="protein sequence ID" value="NYI37533.1"/>
    <property type="molecule type" value="Genomic_DNA"/>
</dbReference>
<name>A0A8I0KPC6_9ACTN</name>
<evidence type="ECO:0000313" key="2">
    <source>
        <dbReference type="EMBL" id="NYI37533.1"/>
    </source>
</evidence>
<organism evidence="1 4">
    <name type="scientific">Aeromicrobium tamlense</name>
    <dbReference type="NCBI Taxonomy" id="375541"/>
    <lineage>
        <taxon>Bacteria</taxon>
        <taxon>Bacillati</taxon>
        <taxon>Actinomycetota</taxon>
        <taxon>Actinomycetes</taxon>
        <taxon>Propionibacteriales</taxon>
        <taxon>Nocardioidaceae</taxon>
        <taxon>Aeromicrobium</taxon>
    </lineage>
</organism>
<proteinExistence type="predicted"/>